<sequence length="379" mass="43291">MFETIQFSSNLAQAFRKYLTSFHNVAPYVRRLVLQRFHTVQFPRMAWYAQNLKFPYFPMVKTLEISGGYTEDLATFLFAFPQLSSLRLGRIAWTKGVEGPELHPVIPSSDEFIQELALDGMDDSVLRWLTSGAVRFRLRILSITLSPSVNDDSVRQLLQAAGRLLEEMRVTFQHDSSRRANCDMGLWGLIFNTGIRKFTANMEVRAGDDARDYVAWVPHALASLRSLQLREIRLEMRVHPQVASSVQMSGSSIRTVMRCVDKVDWTHVDKTIEKIGRTVKKVAVVVSLEVFDDVLHYSSADETWRTQLGAAIAARLGSTLRRTNIVLGVTVDFVKERGKRTPRRDSPKPIIKPRWFALGLPVEESAVKERFKRMLERSC</sequence>
<evidence type="ECO:0000313" key="2">
    <source>
        <dbReference type="Proteomes" id="UP000194127"/>
    </source>
</evidence>
<gene>
    <name evidence="1" type="ORF">POSPLADRAFT_1055161</name>
</gene>
<dbReference type="EMBL" id="KZ110594">
    <property type="protein sequence ID" value="OSX64541.1"/>
    <property type="molecule type" value="Genomic_DNA"/>
</dbReference>
<evidence type="ECO:0000313" key="1">
    <source>
        <dbReference type="EMBL" id="OSX64541.1"/>
    </source>
</evidence>
<dbReference type="AlphaFoldDB" id="A0A1X6N7F1"/>
<keyword evidence="2" id="KW-1185">Reference proteome</keyword>
<accession>A0A1X6N7F1</accession>
<dbReference type="Proteomes" id="UP000194127">
    <property type="component" value="Unassembled WGS sequence"/>
</dbReference>
<name>A0A1X6N7F1_9APHY</name>
<reference evidence="1 2" key="1">
    <citation type="submission" date="2017-04" db="EMBL/GenBank/DDBJ databases">
        <title>Genome Sequence of the Model Brown-Rot Fungus Postia placenta SB12.</title>
        <authorList>
            <consortium name="DOE Joint Genome Institute"/>
            <person name="Gaskell J."/>
            <person name="Kersten P."/>
            <person name="Larrondo L.F."/>
            <person name="Canessa P."/>
            <person name="Martinez D."/>
            <person name="Hibbett D."/>
            <person name="Schmoll M."/>
            <person name="Kubicek C.P."/>
            <person name="Martinez A.T."/>
            <person name="Yadav J."/>
            <person name="Master E."/>
            <person name="Magnuson J.K."/>
            <person name="James T."/>
            <person name="Yaver D."/>
            <person name="Berka R."/>
            <person name="Labutti K."/>
            <person name="Lipzen A."/>
            <person name="Aerts A."/>
            <person name="Barry K."/>
            <person name="Henrissat B."/>
            <person name="Blanchette R."/>
            <person name="Grigoriev I."/>
            <person name="Cullen D."/>
        </authorList>
    </citation>
    <scope>NUCLEOTIDE SEQUENCE [LARGE SCALE GENOMIC DNA]</scope>
    <source>
        <strain evidence="1 2">MAD-698-R-SB12</strain>
    </source>
</reference>
<dbReference type="GeneID" id="36325556"/>
<protein>
    <submittedName>
        <fullName evidence="1">Uncharacterized protein</fullName>
    </submittedName>
</protein>
<dbReference type="RefSeq" id="XP_024341335.1">
    <property type="nucleotide sequence ID" value="XM_024480606.1"/>
</dbReference>
<proteinExistence type="predicted"/>
<organism evidence="1 2">
    <name type="scientific">Postia placenta MAD-698-R-SB12</name>
    <dbReference type="NCBI Taxonomy" id="670580"/>
    <lineage>
        <taxon>Eukaryota</taxon>
        <taxon>Fungi</taxon>
        <taxon>Dikarya</taxon>
        <taxon>Basidiomycota</taxon>
        <taxon>Agaricomycotina</taxon>
        <taxon>Agaricomycetes</taxon>
        <taxon>Polyporales</taxon>
        <taxon>Adustoporiaceae</taxon>
        <taxon>Rhodonia</taxon>
    </lineage>
</organism>